<dbReference type="EMBL" id="CAWYQH010000046">
    <property type="protein sequence ID" value="CAK8678192.1"/>
    <property type="molecule type" value="Genomic_DNA"/>
</dbReference>
<organism evidence="1 2">
    <name type="scientific">Clavelina lepadiformis</name>
    <name type="common">Light-bulb sea squirt</name>
    <name type="synonym">Ascidia lepadiformis</name>
    <dbReference type="NCBI Taxonomy" id="159417"/>
    <lineage>
        <taxon>Eukaryota</taxon>
        <taxon>Metazoa</taxon>
        <taxon>Chordata</taxon>
        <taxon>Tunicata</taxon>
        <taxon>Ascidiacea</taxon>
        <taxon>Aplousobranchia</taxon>
        <taxon>Clavelinidae</taxon>
        <taxon>Clavelina</taxon>
    </lineage>
</organism>
<evidence type="ECO:0000313" key="1">
    <source>
        <dbReference type="EMBL" id="CAK8678192.1"/>
    </source>
</evidence>
<dbReference type="Proteomes" id="UP001642483">
    <property type="component" value="Unassembled WGS sequence"/>
</dbReference>
<sequence length="205" mass="22796">MNENCFNAVNQWMGKETPSWARASAKKDIQMTQLKVLITLCLVIVAILTQNSNCFFFEKKEPGPPVVIIPGDAGSMLDAKLNKPTSNDGCATTRDWFRLWLNVKEMLPSNVVCGVNNRKMVFDPATNTSSNSAGVQTRISGFGTAHSVEYIDDSWTAYLLGNIGAYAHALVEELLDNGYERDVSVRGAPYDFRIAMSSHRTYFQK</sequence>
<proteinExistence type="predicted"/>
<name>A0ABP0FES9_CLALP</name>
<dbReference type="Gene3D" id="3.40.50.1820">
    <property type="entry name" value="alpha/beta hydrolase"/>
    <property type="match status" value="1"/>
</dbReference>
<gene>
    <name evidence="1" type="ORF">CVLEPA_LOCUS8136</name>
</gene>
<dbReference type="PANTHER" id="PTHR11440">
    <property type="entry name" value="LECITHIN-CHOLESTEROL ACYLTRANSFERASE-RELATED"/>
    <property type="match status" value="1"/>
</dbReference>
<protein>
    <submittedName>
        <fullName evidence="1">Uncharacterized protein</fullName>
    </submittedName>
</protein>
<dbReference type="Pfam" id="PF02450">
    <property type="entry name" value="LCAT"/>
    <property type="match status" value="1"/>
</dbReference>
<accession>A0ABP0FES9</accession>
<keyword evidence="2" id="KW-1185">Reference proteome</keyword>
<reference evidence="1 2" key="1">
    <citation type="submission" date="2024-02" db="EMBL/GenBank/DDBJ databases">
        <authorList>
            <person name="Daric V."/>
            <person name="Darras S."/>
        </authorList>
    </citation>
    <scope>NUCLEOTIDE SEQUENCE [LARGE SCALE GENOMIC DNA]</scope>
</reference>
<comment type="caution">
    <text evidence="1">The sequence shown here is derived from an EMBL/GenBank/DDBJ whole genome shotgun (WGS) entry which is preliminary data.</text>
</comment>
<dbReference type="InterPro" id="IPR029058">
    <property type="entry name" value="AB_hydrolase_fold"/>
</dbReference>
<dbReference type="InterPro" id="IPR003386">
    <property type="entry name" value="LACT/PDAT_acylTrfase"/>
</dbReference>
<evidence type="ECO:0000313" key="2">
    <source>
        <dbReference type="Proteomes" id="UP001642483"/>
    </source>
</evidence>